<dbReference type="KEGG" id="pmac:106710510"/>
<proteinExistence type="predicted"/>
<organism evidence="1 2">
    <name type="scientific">Papilio machaon</name>
    <name type="common">Old World swallowtail butterfly</name>
    <dbReference type="NCBI Taxonomy" id="76193"/>
    <lineage>
        <taxon>Eukaryota</taxon>
        <taxon>Metazoa</taxon>
        <taxon>Ecdysozoa</taxon>
        <taxon>Arthropoda</taxon>
        <taxon>Hexapoda</taxon>
        <taxon>Insecta</taxon>
        <taxon>Pterygota</taxon>
        <taxon>Neoptera</taxon>
        <taxon>Endopterygota</taxon>
        <taxon>Lepidoptera</taxon>
        <taxon>Glossata</taxon>
        <taxon>Ditrysia</taxon>
        <taxon>Papilionoidea</taxon>
        <taxon>Papilionidae</taxon>
        <taxon>Papilioninae</taxon>
        <taxon>Papilio</taxon>
    </lineage>
</organism>
<dbReference type="GO" id="GO:0033617">
    <property type="term" value="P:mitochondrial respiratory chain complex IV assembly"/>
    <property type="evidence" value="ECO:0007669"/>
    <property type="project" value="InterPro"/>
</dbReference>
<protein>
    <submittedName>
        <fullName evidence="1">Coiled-coil-helix-coiled-coil-helix domain-containing protein 8</fullName>
    </submittedName>
</protein>
<accession>A0A0N1I8G9</accession>
<dbReference type="AlphaFoldDB" id="A0A0N1I8G9"/>
<gene>
    <name evidence="1" type="ORF">RR48_01912</name>
</gene>
<evidence type="ECO:0000313" key="2">
    <source>
        <dbReference type="Proteomes" id="UP000053240"/>
    </source>
</evidence>
<evidence type="ECO:0000313" key="1">
    <source>
        <dbReference type="EMBL" id="KPJ15351.1"/>
    </source>
</evidence>
<dbReference type="InterPro" id="IPR039870">
    <property type="entry name" value="Coa4-like"/>
</dbReference>
<dbReference type="STRING" id="76193.A0A0N1I8G9"/>
<dbReference type="PANTHER" id="PTHR13639:SF2">
    <property type="entry name" value="CYTOCHROME C OXIDASE ASSEMBLY FACTOR 4 HOMOLOG, MITOCHONDRIAL"/>
    <property type="match status" value="1"/>
</dbReference>
<name>A0A0N1I8G9_PAPMA</name>
<dbReference type="EMBL" id="KQ460396">
    <property type="protein sequence ID" value="KPJ15351.1"/>
    <property type="molecule type" value="Genomic_DNA"/>
</dbReference>
<reference evidence="1 2" key="1">
    <citation type="journal article" date="2015" name="Nat. Commun.">
        <title>Outbred genome sequencing and CRISPR/Cas9 gene editing in butterflies.</title>
        <authorList>
            <person name="Li X."/>
            <person name="Fan D."/>
            <person name="Zhang W."/>
            <person name="Liu G."/>
            <person name="Zhang L."/>
            <person name="Zhao L."/>
            <person name="Fang X."/>
            <person name="Chen L."/>
            <person name="Dong Y."/>
            <person name="Chen Y."/>
            <person name="Ding Y."/>
            <person name="Zhao R."/>
            <person name="Feng M."/>
            <person name="Zhu Y."/>
            <person name="Feng Y."/>
            <person name="Jiang X."/>
            <person name="Zhu D."/>
            <person name="Xiang H."/>
            <person name="Feng X."/>
            <person name="Li S."/>
            <person name="Wang J."/>
            <person name="Zhang G."/>
            <person name="Kronforst M.R."/>
            <person name="Wang W."/>
        </authorList>
    </citation>
    <scope>NUCLEOTIDE SEQUENCE [LARGE SCALE GENOMIC DNA]</scope>
    <source>
        <strain evidence="1">Ya'a_city_454_Pm</strain>
        <tissue evidence="1">Whole body</tissue>
    </source>
</reference>
<dbReference type="GO" id="GO:0005758">
    <property type="term" value="C:mitochondrial intermembrane space"/>
    <property type="evidence" value="ECO:0007669"/>
    <property type="project" value="InterPro"/>
</dbReference>
<dbReference type="Proteomes" id="UP000053240">
    <property type="component" value="Unassembled WGS sequence"/>
</dbReference>
<keyword evidence="2" id="KW-1185">Reference proteome</keyword>
<dbReference type="PANTHER" id="PTHR13639">
    <property type="entry name" value="CYTOCHROME C OXIDASE ASSEMBLY FACTOR 4 HOMOLOG, MITOCHONDRIAL"/>
    <property type="match status" value="1"/>
</dbReference>
<dbReference type="OrthoDB" id="5586401at2759"/>
<dbReference type="InParanoid" id="A0A0N1I8G9"/>
<sequence length="69" mass="8056">MTVRPREKLSEGDDDPVEAMLKKSGCLELHYKVQECIATTKDWRKCQTEVSDFRSCIEKHKNINTRNKS</sequence>